<feature type="non-terminal residue" evidence="1">
    <location>
        <position position="123"/>
    </location>
</feature>
<evidence type="ECO:0000313" key="1">
    <source>
        <dbReference type="EMBL" id="JAG90083.1"/>
    </source>
</evidence>
<sequence>MFHPKNKLYVLPPILIEGIEIEVVQSFKSLGVIFSANLSWDQHINDLIKKLSKTVGLMRRHCFTFPRAVNILLYNSLFSSTLNYGALVWGTTSKNNINDLHLLQKRAIRIICKAPYLSHTKDM</sequence>
<protein>
    <submittedName>
        <fullName evidence="1">Putative conserved plasma membrane protein</fullName>
    </submittedName>
</protein>
<name>A0A0C9SC18_AMBAM</name>
<accession>A0A0C9SC18</accession>
<organism evidence="1">
    <name type="scientific">Amblyomma americanum</name>
    <name type="common">Lone star tick</name>
    <dbReference type="NCBI Taxonomy" id="6943"/>
    <lineage>
        <taxon>Eukaryota</taxon>
        <taxon>Metazoa</taxon>
        <taxon>Ecdysozoa</taxon>
        <taxon>Arthropoda</taxon>
        <taxon>Chelicerata</taxon>
        <taxon>Arachnida</taxon>
        <taxon>Acari</taxon>
        <taxon>Parasitiformes</taxon>
        <taxon>Ixodida</taxon>
        <taxon>Ixodoidea</taxon>
        <taxon>Ixodidae</taxon>
        <taxon>Amblyomminae</taxon>
        <taxon>Amblyomma</taxon>
    </lineage>
</organism>
<dbReference type="AlphaFoldDB" id="A0A0C9SC18"/>
<dbReference type="EMBL" id="GBZX01002657">
    <property type="protein sequence ID" value="JAG90083.1"/>
    <property type="molecule type" value="mRNA"/>
</dbReference>
<proteinExistence type="evidence at transcript level"/>
<reference evidence="1" key="1">
    <citation type="journal article" date="2015" name="PLoS ONE">
        <title>An Insight into the Sialome of the Lone Star Tick, Amblyomma americanum, with a Glimpse on Its Time Dependent Gene Expression.</title>
        <authorList>
            <person name="Karim S."/>
            <person name="Ribeiro J.M."/>
        </authorList>
    </citation>
    <scope>NUCLEOTIDE SEQUENCE</scope>
    <source>
        <tissue evidence="1">Salivary gland</tissue>
    </source>
</reference>